<feature type="transmembrane region" description="Helical" evidence="3">
    <location>
        <begin position="6"/>
        <end position="28"/>
    </location>
</feature>
<keyword evidence="3" id="KW-0472">Membrane</keyword>
<sequence length="181" mass="20030">MSFWTVMLISLAIGLLLIIGGTLVMYVGSLVKNAYELKVEMQNDMNAGMQRLEEETEKKTRWIKRDIVEEVEKIRAALQTENQKRMNETAEMLGRKLTELDTAWKANSQDVAKVLDSFRQDILRLDQRQRSLKRDLTATAEPQAAAPSPEAPTPAAMAAQPTPAAMAAQPTPPAPEPPAAT</sequence>
<organism evidence="4">
    <name type="scientific">mine drainage metagenome</name>
    <dbReference type="NCBI Taxonomy" id="410659"/>
    <lineage>
        <taxon>unclassified sequences</taxon>
        <taxon>metagenomes</taxon>
        <taxon>ecological metagenomes</taxon>
    </lineage>
</organism>
<proteinExistence type="predicted"/>
<evidence type="ECO:0000256" key="1">
    <source>
        <dbReference type="SAM" id="Coils"/>
    </source>
</evidence>
<comment type="caution">
    <text evidence="4">The sequence shown here is derived from an EMBL/GenBank/DDBJ whole genome shotgun (WGS) entry which is preliminary data.</text>
</comment>
<name>A0A1J5RE72_9ZZZZ</name>
<feature type="compositionally biased region" description="Low complexity" evidence="2">
    <location>
        <begin position="137"/>
        <end position="169"/>
    </location>
</feature>
<feature type="region of interest" description="Disordered" evidence="2">
    <location>
        <begin position="134"/>
        <end position="181"/>
    </location>
</feature>
<gene>
    <name evidence="4" type="ORF">GALL_316870</name>
</gene>
<evidence type="ECO:0000313" key="4">
    <source>
        <dbReference type="EMBL" id="OIQ86453.1"/>
    </source>
</evidence>
<keyword evidence="3" id="KW-1133">Transmembrane helix</keyword>
<evidence type="ECO:0000256" key="2">
    <source>
        <dbReference type="SAM" id="MobiDB-lite"/>
    </source>
</evidence>
<dbReference type="AlphaFoldDB" id="A0A1J5RE72"/>
<evidence type="ECO:0000256" key="3">
    <source>
        <dbReference type="SAM" id="Phobius"/>
    </source>
</evidence>
<keyword evidence="3" id="KW-0812">Transmembrane</keyword>
<feature type="coiled-coil region" evidence="1">
    <location>
        <begin position="38"/>
        <end position="88"/>
    </location>
</feature>
<dbReference type="EMBL" id="MLJW01000478">
    <property type="protein sequence ID" value="OIQ86453.1"/>
    <property type="molecule type" value="Genomic_DNA"/>
</dbReference>
<protein>
    <submittedName>
        <fullName evidence="4">Uncharacterized protein</fullName>
    </submittedName>
</protein>
<accession>A0A1J5RE72</accession>
<feature type="compositionally biased region" description="Pro residues" evidence="2">
    <location>
        <begin position="170"/>
        <end position="181"/>
    </location>
</feature>
<keyword evidence="1" id="KW-0175">Coiled coil</keyword>
<reference evidence="4" key="1">
    <citation type="submission" date="2016-10" db="EMBL/GenBank/DDBJ databases">
        <title>Sequence of Gallionella enrichment culture.</title>
        <authorList>
            <person name="Poehlein A."/>
            <person name="Muehling M."/>
            <person name="Daniel R."/>
        </authorList>
    </citation>
    <scope>NUCLEOTIDE SEQUENCE</scope>
</reference>